<comment type="caution">
    <text evidence="1">The sequence shown here is derived from an EMBL/GenBank/DDBJ whole genome shotgun (WGS) entry which is preliminary data.</text>
</comment>
<evidence type="ECO:0000313" key="2">
    <source>
        <dbReference type="Proteomes" id="UP000009342"/>
    </source>
</evidence>
<dbReference type="EMBL" id="CAKZ01000080">
    <property type="protein sequence ID" value="CCJ81015.1"/>
    <property type="molecule type" value="Genomic_DNA"/>
</dbReference>
<sequence>MREKRVVIILLKTICDSNRLFSAFCWFFIEQNHVLCFRYF</sequence>
<reference evidence="2" key="1">
    <citation type="journal article" date="2012" name="PLoS ONE">
        <title>Comparative analysis of genome sequences covering the seven cronobacter species.</title>
        <authorList>
            <person name="Joseph S."/>
            <person name="Desai P."/>
            <person name="Ji Y."/>
            <person name="Cummings C.A."/>
            <person name="Shih R."/>
            <person name="Degoricija L."/>
            <person name="Rico A."/>
            <person name="Brzoska P."/>
            <person name="Hamby S.E."/>
            <person name="Masood N."/>
            <person name="Hariri S."/>
            <person name="Sonbol H."/>
            <person name="Chuzhanova N."/>
            <person name="McClelland M."/>
            <person name="Furtado M.R."/>
            <person name="Forsythe S.J."/>
        </authorList>
    </citation>
    <scope>NUCLEOTIDE SEQUENCE [LARGE SCALE GENOMIC DNA]</scope>
    <source>
        <strain evidence="2">1210</strain>
    </source>
</reference>
<proteinExistence type="predicted"/>
<protein>
    <submittedName>
        <fullName evidence="1">Uncharacterized protein</fullName>
    </submittedName>
</protein>
<dbReference type="Proteomes" id="UP000009342">
    <property type="component" value="Unassembled WGS sequence"/>
</dbReference>
<organism evidence="1 2">
    <name type="scientific">Cronobacter dublinensis 1210</name>
    <dbReference type="NCBI Taxonomy" id="1208656"/>
    <lineage>
        <taxon>Bacteria</taxon>
        <taxon>Pseudomonadati</taxon>
        <taxon>Pseudomonadota</taxon>
        <taxon>Gammaproteobacteria</taxon>
        <taxon>Enterobacterales</taxon>
        <taxon>Enterobacteriaceae</taxon>
        <taxon>Cronobacter</taxon>
    </lineage>
</organism>
<gene>
    <name evidence="1" type="ORF">BN134_1742</name>
</gene>
<accession>A0ABP1W7J8</accession>
<keyword evidence="2" id="KW-1185">Reference proteome</keyword>
<evidence type="ECO:0000313" key="1">
    <source>
        <dbReference type="EMBL" id="CCJ81015.1"/>
    </source>
</evidence>
<name>A0ABP1W7J8_9ENTR</name>